<accession>A0A0L6UL85</accession>
<sequence length="213" mass="24030">MDTLNTRLEEMMCMLAKEHAQQAATEENLRQTQARLEAPVGQQNQNPTPPQIAPSPPPTSRPNSMVLAKPQPYKGSRGAVAKPFVGQMLHLPQTIPHLMTDYTETWSQPYLMKVFKVEEVAFDKFLDKFKSSFFDHNCQHCAEVSLQSLHQTGTVSAYTQEFNSHTCTVGWANTPLMILYQHGMKENIQLAMVMSKIQFTSLRTMQVMALKAG</sequence>
<dbReference type="Pfam" id="PF03732">
    <property type="entry name" value="Retrotrans_gag"/>
    <property type="match status" value="1"/>
</dbReference>
<dbReference type="AlphaFoldDB" id="A0A0L6UL85"/>
<dbReference type="Proteomes" id="UP000037035">
    <property type="component" value="Unassembled WGS sequence"/>
</dbReference>
<feature type="compositionally biased region" description="Polar residues" evidence="1">
    <location>
        <begin position="23"/>
        <end position="34"/>
    </location>
</feature>
<comment type="caution">
    <text evidence="3">The sequence shown here is derived from an EMBL/GenBank/DDBJ whole genome shotgun (WGS) entry which is preliminary data.</text>
</comment>
<evidence type="ECO:0000313" key="3">
    <source>
        <dbReference type="EMBL" id="KNZ49284.1"/>
    </source>
</evidence>
<protein>
    <recommendedName>
        <fullName evidence="2">Retrotransposon gag domain-containing protein</fullName>
    </recommendedName>
</protein>
<gene>
    <name evidence="3" type="ORF">VP01_510g21</name>
</gene>
<feature type="domain" description="Retrotransposon gag" evidence="2">
    <location>
        <begin position="95"/>
        <end position="185"/>
    </location>
</feature>
<dbReference type="EMBL" id="LAVV01010287">
    <property type="protein sequence ID" value="KNZ49284.1"/>
    <property type="molecule type" value="Genomic_DNA"/>
</dbReference>
<organism evidence="3 4">
    <name type="scientific">Puccinia sorghi</name>
    <dbReference type="NCBI Taxonomy" id="27349"/>
    <lineage>
        <taxon>Eukaryota</taxon>
        <taxon>Fungi</taxon>
        <taxon>Dikarya</taxon>
        <taxon>Basidiomycota</taxon>
        <taxon>Pucciniomycotina</taxon>
        <taxon>Pucciniomycetes</taxon>
        <taxon>Pucciniales</taxon>
        <taxon>Pucciniaceae</taxon>
        <taxon>Puccinia</taxon>
    </lineage>
</organism>
<evidence type="ECO:0000259" key="2">
    <source>
        <dbReference type="Pfam" id="PF03732"/>
    </source>
</evidence>
<feature type="region of interest" description="Disordered" evidence="1">
    <location>
        <begin position="23"/>
        <end position="74"/>
    </location>
</feature>
<dbReference type="VEuPathDB" id="FungiDB:VP01_510g21"/>
<dbReference type="InterPro" id="IPR005162">
    <property type="entry name" value="Retrotrans_gag_dom"/>
</dbReference>
<feature type="compositionally biased region" description="Pro residues" evidence="1">
    <location>
        <begin position="47"/>
        <end position="60"/>
    </location>
</feature>
<dbReference type="OrthoDB" id="5552562at2759"/>
<keyword evidence="4" id="KW-1185">Reference proteome</keyword>
<reference evidence="3 4" key="1">
    <citation type="submission" date="2015-08" db="EMBL/GenBank/DDBJ databases">
        <title>Next Generation Sequencing and Analysis of the Genome of Puccinia sorghi L Schw, the Causal Agent of Maize Common Rust.</title>
        <authorList>
            <person name="Rochi L."/>
            <person name="Burguener G."/>
            <person name="Darino M."/>
            <person name="Turjanski A."/>
            <person name="Kreff E."/>
            <person name="Dieguez M.J."/>
            <person name="Sacco F."/>
        </authorList>
    </citation>
    <scope>NUCLEOTIDE SEQUENCE [LARGE SCALE GENOMIC DNA]</scope>
    <source>
        <strain evidence="3 4">RO10H11247</strain>
    </source>
</reference>
<evidence type="ECO:0000256" key="1">
    <source>
        <dbReference type="SAM" id="MobiDB-lite"/>
    </source>
</evidence>
<proteinExistence type="predicted"/>
<evidence type="ECO:0000313" key="4">
    <source>
        <dbReference type="Proteomes" id="UP000037035"/>
    </source>
</evidence>
<name>A0A0L6UL85_9BASI</name>